<gene>
    <name evidence="1" type="ORF">EC518_00020</name>
</gene>
<evidence type="ECO:0000313" key="1">
    <source>
        <dbReference type="EMBL" id="RVZ44148.1"/>
    </source>
</evidence>
<name>A0A438Y1Y7_HELPX</name>
<dbReference type="AlphaFoldDB" id="A0A438Y1Y7"/>
<accession>A0A438Y1Y7</accession>
<organism evidence="1 2">
    <name type="scientific">Helicobacter pylori</name>
    <name type="common">Campylobacter pylori</name>
    <dbReference type="NCBI Taxonomy" id="210"/>
    <lineage>
        <taxon>Bacteria</taxon>
        <taxon>Pseudomonadati</taxon>
        <taxon>Campylobacterota</taxon>
        <taxon>Epsilonproteobacteria</taxon>
        <taxon>Campylobacterales</taxon>
        <taxon>Helicobacteraceae</taxon>
        <taxon>Helicobacter</taxon>
    </lineage>
</organism>
<proteinExistence type="predicted"/>
<dbReference type="EMBL" id="RJGP01000001">
    <property type="protein sequence ID" value="RVZ44148.1"/>
    <property type="molecule type" value="Genomic_DNA"/>
</dbReference>
<sequence length="69" mass="8186">MIASREKFGFVFIERWLSNLKNIAFLRLDNRELDFIKRYFLKRSLGGILVVGGELFQNAPYFLKRMGLK</sequence>
<protein>
    <submittedName>
        <fullName evidence="1">Uncharacterized protein</fullName>
    </submittedName>
</protein>
<reference evidence="1 2" key="1">
    <citation type="submission" date="2018-11" db="EMBL/GenBank/DDBJ databases">
        <title>Genetic determinants and prediction of antibiotic resistance phenotypes in Helicobacter pylori.</title>
        <authorList>
            <person name="Wagner K."/>
        </authorList>
    </citation>
    <scope>NUCLEOTIDE SEQUENCE [LARGE SCALE GENOMIC DNA]</scope>
    <source>
        <strain evidence="1 2">ZH70</strain>
    </source>
</reference>
<comment type="caution">
    <text evidence="1">The sequence shown here is derived from an EMBL/GenBank/DDBJ whole genome shotgun (WGS) entry which is preliminary data.</text>
</comment>
<dbReference type="Proteomes" id="UP000289022">
    <property type="component" value="Unassembled WGS sequence"/>
</dbReference>
<evidence type="ECO:0000313" key="2">
    <source>
        <dbReference type="Proteomes" id="UP000289022"/>
    </source>
</evidence>